<dbReference type="EMBL" id="CABPRJ010001009">
    <property type="protein sequence ID" value="VVC34706.1"/>
    <property type="molecule type" value="Genomic_DNA"/>
</dbReference>
<dbReference type="Proteomes" id="UP000325440">
    <property type="component" value="Unassembled WGS sequence"/>
</dbReference>
<name>A0A5E4MXC2_9HEMI</name>
<dbReference type="AlphaFoldDB" id="A0A5E4MXC2"/>
<organism evidence="1 2">
    <name type="scientific">Cinara cedri</name>
    <dbReference type="NCBI Taxonomy" id="506608"/>
    <lineage>
        <taxon>Eukaryota</taxon>
        <taxon>Metazoa</taxon>
        <taxon>Ecdysozoa</taxon>
        <taxon>Arthropoda</taxon>
        <taxon>Hexapoda</taxon>
        <taxon>Insecta</taxon>
        <taxon>Pterygota</taxon>
        <taxon>Neoptera</taxon>
        <taxon>Paraneoptera</taxon>
        <taxon>Hemiptera</taxon>
        <taxon>Sternorrhyncha</taxon>
        <taxon>Aphidomorpha</taxon>
        <taxon>Aphidoidea</taxon>
        <taxon>Aphididae</taxon>
        <taxon>Lachninae</taxon>
        <taxon>Cinara</taxon>
    </lineage>
</organism>
<reference evidence="1 2" key="1">
    <citation type="submission" date="2019-08" db="EMBL/GenBank/DDBJ databases">
        <authorList>
            <person name="Alioto T."/>
            <person name="Alioto T."/>
            <person name="Gomez Garrido J."/>
        </authorList>
    </citation>
    <scope>NUCLEOTIDE SEQUENCE [LARGE SCALE GENOMIC DNA]</scope>
</reference>
<protein>
    <submittedName>
        <fullName evidence="1">Uncharacterized protein</fullName>
    </submittedName>
</protein>
<proteinExistence type="predicted"/>
<evidence type="ECO:0000313" key="2">
    <source>
        <dbReference type="Proteomes" id="UP000325440"/>
    </source>
</evidence>
<accession>A0A5E4MXC2</accession>
<evidence type="ECO:0000313" key="1">
    <source>
        <dbReference type="EMBL" id="VVC34706.1"/>
    </source>
</evidence>
<sequence>MFKNVMGNISLTVIQCNHEHSICHTPKPLIVYFSETHNYWFWDIVACGHNEQKTEKMLFTILIAISIFLNNENIFNYEHPTPAKKLWKYYFVPSNIKKKGNSVESLCKIHKQEQV</sequence>
<keyword evidence="2" id="KW-1185">Reference proteome</keyword>
<gene>
    <name evidence="1" type="ORF">CINCED_3A020931</name>
</gene>